<gene>
    <name evidence="2" type="ORF">GALMADRAFT_141282</name>
</gene>
<dbReference type="EMBL" id="KL142383">
    <property type="protein sequence ID" value="KDR74200.1"/>
    <property type="molecule type" value="Genomic_DNA"/>
</dbReference>
<dbReference type="Pfam" id="PF20149">
    <property type="entry name" value="DUF6532"/>
    <property type="match status" value="1"/>
</dbReference>
<sequence length="151" mass="16998">MALAVSRSMHTLTLCARYPVNQLCIYHALITQLLVNKIFRNKTDDGVTNPEFSEDGKLPMVTIALALSGVENNLDEWDWMFQAHLKRLDELDKKTQEADIIPRLCKHLLKMARHAKVTDTAVGLAEAGWLLDADVEAAKKKWEGLVLSDKV</sequence>
<accession>A0A067STC2</accession>
<evidence type="ECO:0000313" key="2">
    <source>
        <dbReference type="EMBL" id="KDR74200.1"/>
    </source>
</evidence>
<keyword evidence="3" id="KW-1185">Reference proteome</keyword>
<organism evidence="2 3">
    <name type="scientific">Galerina marginata (strain CBS 339.88)</name>
    <dbReference type="NCBI Taxonomy" id="685588"/>
    <lineage>
        <taxon>Eukaryota</taxon>
        <taxon>Fungi</taxon>
        <taxon>Dikarya</taxon>
        <taxon>Basidiomycota</taxon>
        <taxon>Agaricomycotina</taxon>
        <taxon>Agaricomycetes</taxon>
        <taxon>Agaricomycetidae</taxon>
        <taxon>Agaricales</taxon>
        <taxon>Agaricineae</taxon>
        <taxon>Strophariaceae</taxon>
        <taxon>Galerina</taxon>
    </lineage>
</organism>
<dbReference type="Proteomes" id="UP000027222">
    <property type="component" value="Unassembled WGS sequence"/>
</dbReference>
<dbReference type="InterPro" id="IPR045341">
    <property type="entry name" value="DUF6532"/>
</dbReference>
<feature type="domain" description="DUF6532" evidence="1">
    <location>
        <begin position="24"/>
        <end position="77"/>
    </location>
</feature>
<evidence type="ECO:0000259" key="1">
    <source>
        <dbReference type="Pfam" id="PF20149"/>
    </source>
</evidence>
<dbReference type="OrthoDB" id="3257342at2759"/>
<name>A0A067STC2_GALM3</name>
<protein>
    <recommendedName>
        <fullName evidence="1">DUF6532 domain-containing protein</fullName>
    </recommendedName>
</protein>
<evidence type="ECO:0000313" key="3">
    <source>
        <dbReference type="Proteomes" id="UP000027222"/>
    </source>
</evidence>
<dbReference type="AlphaFoldDB" id="A0A067STC2"/>
<dbReference type="HOGENOM" id="CLU_038181_2_0_1"/>
<reference evidence="3" key="1">
    <citation type="journal article" date="2014" name="Proc. Natl. Acad. Sci. U.S.A.">
        <title>Extensive sampling of basidiomycete genomes demonstrates inadequacy of the white-rot/brown-rot paradigm for wood decay fungi.</title>
        <authorList>
            <person name="Riley R."/>
            <person name="Salamov A.A."/>
            <person name="Brown D.W."/>
            <person name="Nagy L.G."/>
            <person name="Floudas D."/>
            <person name="Held B.W."/>
            <person name="Levasseur A."/>
            <person name="Lombard V."/>
            <person name="Morin E."/>
            <person name="Otillar R."/>
            <person name="Lindquist E.A."/>
            <person name="Sun H."/>
            <person name="LaButti K.M."/>
            <person name="Schmutz J."/>
            <person name="Jabbour D."/>
            <person name="Luo H."/>
            <person name="Baker S.E."/>
            <person name="Pisabarro A.G."/>
            <person name="Walton J.D."/>
            <person name="Blanchette R.A."/>
            <person name="Henrissat B."/>
            <person name="Martin F."/>
            <person name="Cullen D."/>
            <person name="Hibbett D.S."/>
            <person name="Grigoriev I.V."/>
        </authorList>
    </citation>
    <scope>NUCLEOTIDE SEQUENCE [LARGE SCALE GENOMIC DNA]</scope>
    <source>
        <strain evidence="3">CBS 339.88</strain>
    </source>
</reference>
<proteinExistence type="predicted"/>